<protein>
    <submittedName>
        <fullName evidence="1">Uncharacterized protein</fullName>
    </submittedName>
</protein>
<keyword evidence="2" id="KW-1185">Reference proteome</keyword>
<evidence type="ECO:0000313" key="1">
    <source>
        <dbReference type="EMBL" id="ODQ76827.1"/>
    </source>
</evidence>
<accession>A0A1E3QIL1</accession>
<reference evidence="1 2" key="1">
    <citation type="journal article" date="2016" name="Proc. Natl. Acad. Sci. U.S.A.">
        <title>Comparative genomics of biotechnologically important yeasts.</title>
        <authorList>
            <person name="Riley R."/>
            <person name="Haridas S."/>
            <person name="Wolfe K.H."/>
            <person name="Lopes M.R."/>
            <person name="Hittinger C.T."/>
            <person name="Goeker M."/>
            <person name="Salamov A.A."/>
            <person name="Wisecaver J.H."/>
            <person name="Long T.M."/>
            <person name="Calvey C.H."/>
            <person name="Aerts A.L."/>
            <person name="Barry K.W."/>
            <person name="Choi C."/>
            <person name="Clum A."/>
            <person name="Coughlan A.Y."/>
            <person name="Deshpande S."/>
            <person name="Douglass A.P."/>
            <person name="Hanson S.J."/>
            <person name="Klenk H.-P."/>
            <person name="LaButti K.M."/>
            <person name="Lapidus A."/>
            <person name="Lindquist E.A."/>
            <person name="Lipzen A.M."/>
            <person name="Meier-Kolthoff J.P."/>
            <person name="Ohm R.A."/>
            <person name="Otillar R.P."/>
            <person name="Pangilinan J.L."/>
            <person name="Peng Y."/>
            <person name="Rokas A."/>
            <person name="Rosa C.A."/>
            <person name="Scheuner C."/>
            <person name="Sibirny A.A."/>
            <person name="Slot J.C."/>
            <person name="Stielow J.B."/>
            <person name="Sun H."/>
            <person name="Kurtzman C.P."/>
            <person name="Blackwell M."/>
            <person name="Grigoriev I.V."/>
            <person name="Jeffries T.W."/>
        </authorList>
    </citation>
    <scope>NUCLEOTIDE SEQUENCE [LARGE SCALE GENOMIC DNA]</scope>
    <source>
        <strain evidence="1 2">NRRL Y-11557</strain>
    </source>
</reference>
<evidence type="ECO:0000313" key="2">
    <source>
        <dbReference type="Proteomes" id="UP000094385"/>
    </source>
</evidence>
<sequence length="84" mass="9323">MIDLVQHSSAPTSTIASIINTSYGLSLLGRDVCNRTYNYTQSSSTSTAKFIGTIGDQGYIYRVMLARDNTVEELLRLHATRYPC</sequence>
<dbReference type="EMBL" id="KV454289">
    <property type="protein sequence ID" value="ODQ76827.1"/>
    <property type="molecule type" value="Genomic_DNA"/>
</dbReference>
<dbReference type="Proteomes" id="UP000094385">
    <property type="component" value="Unassembled WGS sequence"/>
</dbReference>
<organism evidence="1 2">
    <name type="scientific">Lipomyces starkeyi NRRL Y-11557</name>
    <dbReference type="NCBI Taxonomy" id="675824"/>
    <lineage>
        <taxon>Eukaryota</taxon>
        <taxon>Fungi</taxon>
        <taxon>Dikarya</taxon>
        <taxon>Ascomycota</taxon>
        <taxon>Saccharomycotina</taxon>
        <taxon>Lipomycetes</taxon>
        <taxon>Lipomycetales</taxon>
        <taxon>Lipomycetaceae</taxon>
        <taxon>Lipomyces</taxon>
    </lineage>
</organism>
<dbReference type="AlphaFoldDB" id="A0A1E3QIL1"/>
<gene>
    <name evidence="1" type="ORF">LIPSTDRAFT_67824</name>
</gene>
<proteinExistence type="predicted"/>
<name>A0A1E3QIL1_LIPST</name>